<dbReference type="Proteomes" id="UP000288216">
    <property type="component" value="Unassembled WGS sequence"/>
</dbReference>
<keyword evidence="3" id="KW-1185">Reference proteome</keyword>
<feature type="region of interest" description="Disordered" evidence="1">
    <location>
        <begin position="1"/>
        <end position="22"/>
    </location>
</feature>
<name>A0A401NUX6_SCYTO</name>
<feature type="compositionally biased region" description="Basic and acidic residues" evidence="1">
    <location>
        <begin position="10"/>
        <end position="20"/>
    </location>
</feature>
<comment type="caution">
    <text evidence="2">The sequence shown here is derived from an EMBL/GenBank/DDBJ whole genome shotgun (WGS) entry which is preliminary data.</text>
</comment>
<dbReference type="AlphaFoldDB" id="A0A401NUX6"/>
<evidence type="ECO:0000313" key="3">
    <source>
        <dbReference type="Proteomes" id="UP000288216"/>
    </source>
</evidence>
<dbReference type="EMBL" id="BFAA01000059">
    <property type="protein sequence ID" value="GCB64686.1"/>
    <property type="molecule type" value="Genomic_DNA"/>
</dbReference>
<sequence length="85" mass="9211">MDGSGGAHGGFDKHLEEKDQQAPPAAPLQLFFLLGSLSNNKPTLTVTGAVKIELIQKKHQEMVLEISVYSHSTDQMKNKVAPTLP</sequence>
<reference evidence="2 3" key="1">
    <citation type="journal article" date="2018" name="Nat. Ecol. Evol.">
        <title>Shark genomes provide insights into elasmobranch evolution and the origin of vertebrates.</title>
        <authorList>
            <person name="Hara Y"/>
            <person name="Yamaguchi K"/>
            <person name="Onimaru K"/>
            <person name="Kadota M"/>
            <person name="Koyanagi M"/>
            <person name="Keeley SD"/>
            <person name="Tatsumi K"/>
            <person name="Tanaka K"/>
            <person name="Motone F"/>
            <person name="Kageyama Y"/>
            <person name="Nozu R"/>
            <person name="Adachi N"/>
            <person name="Nishimura O"/>
            <person name="Nakagawa R"/>
            <person name="Tanegashima C"/>
            <person name="Kiyatake I"/>
            <person name="Matsumoto R"/>
            <person name="Murakumo K"/>
            <person name="Nishida K"/>
            <person name="Terakita A"/>
            <person name="Kuratani S"/>
            <person name="Sato K"/>
            <person name="Hyodo S Kuraku.S."/>
        </authorList>
    </citation>
    <scope>NUCLEOTIDE SEQUENCE [LARGE SCALE GENOMIC DNA]</scope>
</reference>
<protein>
    <submittedName>
        <fullName evidence="2">Uncharacterized protein</fullName>
    </submittedName>
</protein>
<organism evidence="2 3">
    <name type="scientific">Scyliorhinus torazame</name>
    <name type="common">Cloudy catshark</name>
    <name type="synonym">Catulus torazame</name>
    <dbReference type="NCBI Taxonomy" id="75743"/>
    <lineage>
        <taxon>Eukaryota</taxon>
        <taxon>Metazoa</taxon>
        <taxon>Chordata</taxon>
        <taxon>Craniata</taxon>
        <taxon>Vertebrata</taxon>
        <taxon>Chondrichthyes</taxon>
        <taxon>Elasmobranchii</taxon>
        <taxon>Galeomorphii</taxon>
        <taxon>Galeoidea</taxon>
        <taxon>Carcharhiniformes</taxon>
        <taxon>Scyliorhinidae</taxon>
        <taxon>Scyliorhinus</taxon>
    </lineage>
</organism>
<evidence type="ECO:0000313" key="2">
    <source>
        <dbReference type="EMBL" id="GCB64686.1"/>
    </source>
</evidence>
<accession>A0A401NUX6</accession>
<evidence type="ECO:0000256" key="1">
    <source>
        <dbReference type="SAM" id="MobiDB-lite"/>
    </source>
</evidence>
<proteinExistence type="predicted"/>
<gene>
    <name evidence="2" type="ORF">scyTo_0000314</name>
</gene>